<gene>
    <name evidence="2" type="ORF">EPI10_030772</name>
</gene>
<dbReference type="InterPro" id="IPR000477">
    <property type="entry name" value="RT_dom"/>
</dbReference>
<dbReference type="SUPFAM" id="SSF56672">
    <property type="entry name" value="DNA/RNA polymerases"/>
    <property type="match status" value="1"/>
</dbReference>
<dbReference type="PANTHER" id="PTHR24559">
    <property type="entry name" value="TRANSPOSON TY3-I GAG-POL POLYPROTEIN"/>
    <property type="match status" value="1"/>
</dbReference>
<dbReference type="EMBL" id="SMMG02000001">
    <property type="protein sequence ID" value="KAA3486903.1"/>
    <property type="molecule type" value="Genomic_DNA"/>
</dbReference>
<dbReference type="InterPro" id="IPR053134">
    <property type="entry name" value="RNA-dir_DNA_polymerase"/>
</dbReference>
<feature type="domain" description="Reverse transcriptase" evidence="1">
    <location>
        <begin position="111"/>
        <end position="220"/>
    </location>
</feature>
<keyword evidence="3" id="KW-1185">Reference proteome</keyword>
<proteinExistence type="predicted"/>
<evidence type="ECO:0000313" key="2">
    <source>
        <dbReference type="EMBL" id="KAA3486903.1"/>
    </source>
</evidence>
<evidence type="ECO:0000313" key="3">
    <source>
        <dbReference type="Proteomes" id="UP000325315"/>
    </source>
</evidence>
<dbReference type="PANTHER" id="PTHR24559:SF444">
    <property type="entry name" value="REVERSE TRANSCRIPTASE DOMAIN-CONTAINING PROTEIN"/>
    <property type="match status" value="1"/>
</dbReference>
<dbReference type="OrthoDB" id="1747086at2759"/>
<dbReference type="Gene3D" id="3.30.70.270">
    <property type="match status" value="1"/>
</dbReference>
<reference evidence="3" key="1">
    <citation type="journal article" date="2019" name="Plant Biotechnol. J.">
        <title>Genome sequencing of the Australian wild diploid species Gossypium australe highlights disease resistance and delayed gland morphogenesis.</title>
        <authorList>
            <person name="Cai Y."/>
            <person name="Cai X."/>
            <person name="Wang Q."/>
            <person name="Wang P."/>
            <person name="Zhang Y."/>
            <person name="Cai C."/>
            <person name="Xu Y."/>
            <person name="Wang K."/>
            <person name="Zhou Z."/>
            <person name="Wang C."/>
            <person name="Geng S."/>
            <person name="Li B."/>
            <person name="Dong Q."/>
            <person name="Hou Y."/>
            <person name="Wang H."/>
            <person name="Ai P."/>
            <person name="Liu Z."/>
            <person name="Yi F."/>
            <person name="Sun M."/>
            <person name="An G."/>
            <person name="Cheng J."/>
            <person name="Zhang Y."/>
            <person name="Shi Q."/>
            <person name="Xie Y."/>
            <person name="Shi X."/>
            <person name="Chang Y."/>
            <person name="Huang F."/>
            <person name="Chen Y."/>
            <person name="Hong S."/>
            <person name="Mi L."/>
            <person name="Sun Q."/>
            <person name="Zhang L."/>
            <person name="Zhou B."/>
            <person name="Peng R."/>
            <person name="Zhang X."/>
            <person name="Liu F."/>
        </authorList>
    </citation>
    <scope>NUCLEOTIDE SEQUENCE [LARGE SCALE GENOMIC DNA]</scope>
    <source>
        <strain evidence="3">cv. PA1801</strain>
    </source>
</reference>
<sequence length="221" mass="25450">MVEERLDYLSNVIYAIIAEKLVRKGCEAYLAYVLDGNANSSTLYNIRTIRKFPDVFLEELPGLPPDCEVAFRIELLPGTSPSSWIVGLLDPAFCLWGAPVLFVKKKDVLKKYPLPGIDDLIDQFQSATLFSKVYLRSGYYHIKVKEVDVPKTTFRTLYGHYEFLVMPFDLTNSLAAFMDLKNQVFQPFLDQFIIVFINDILVYSKTEPEHDKHLRKVLQIL</sequence>
<organism evidence="2 3">
    <name type="scientific">Gossypium australe</name>
    <dbReference type="NCBI Taxonomy" id="47621"/>
    <lineage>
        <taxon>Eukaryota</taxon>
        <taxon>Viridiplantae</taxon>
        <taxon>Streptophyta</taxon>
        <taxon>Embryophyta</taxon>
        <taxon>Tracheophyta</taxon>
        <taxon>Spermatophyta</taxon>
        <taxon>Magnoliopsida</taxon>
        <taxon>eudicotyledons</taxon>
        <taxon>Gunneridae</taxon>
        <taxon>Pentapetalae</taxon>
        <taxon>rosids</taxon>
        <taxon>malvids</taxon>
        <taxon>Malvales</taxon>
        <taxon>Malvaceae</taxon>
        <taxon>Malvoideae</taxon>
        <taxon>Gossypium</taxon>
    </lineage>
</organism>
<accession>A0A5B6WZL1</accession>
<dbReference type="Proteomes" id="UP000325315">
    <property type="component" value="Unassembled WGS sequence"/>
</dbReference>
<dbReference type="CDD" id="cd01647">
    <property type="entry name" value="RT_LTR"/>
    <property type="match status" value="1"/>
</dbReference>
<evidence type="ECO:0000259" key="1">
    <source>
        <dbReference type="Pfam" id="PF00078"/>
    </source>
</evidence>
<comment type="caution">
    <text evidence="2">The sequence shown here is derived from an EMBL/GenBank/DDBJ whole genome shotgun (WGS) entry which is preliminary data.</text>
</comment>
<dbReference type="InterPro" id="IPR043502">
    <property type="entry name" value="DNA/RNA_pol_sf"/>
</dbReference>
<protein>
    <submittedName>
        <fullName evidence="2">Retrotransposon protein</fullName>
    </submittedName>
</protein>
<name>A0A5B6WZL1_9ROSI</name>
<dbReference type="Gene3D" id="3.10.10.10">
    <property type="entry name" value="HIV Type 1 Reverse Transcriptase, subunit A, domain 1"/>
    <property type="match status" value="1"/>
</dbReference>
<dbReference type="AlphaFoldDB" id="A0A5B6WZL1"/>
<dbReference type="Pfam" id="PF00078">
    <property type="entry name" value="RVT_1"/>
    <property type="match status" value="1"/>
</dbReference>
<dbReference type="InterPro" id="IPR043128">
    <property type="entry name" value="Rev_trsase/Diguanyl_cyclase"/>
</dbReference>